<dbReference type="AlphaFoldDB" id="A0A940P6K5"/>
<dbReference type="Pfam" id="PF05043">
    <property type="entry name" value="Mga"/>
    <property type="match status" value="1"/>
</dbReference>
<feature type="domain" description="Mga helix-turn-helix" evidence="1">
    <location>
        <begin position="84"/>
        <end position="166"/>
    </location>
</feature>
<protein>
    <submittedName>
        <fullName evidence="2">Helix-turn-helix domain-containing protein</fullName>
    </submittedName>
</protein>
<proteinExistence type="predicted"/>
<evidence type="ECO:0000313" key="2">
    <source>
        <dbReference type="EMBL" id="MBP1039414.1"/>
    </source>
</evidence>
<dbReference type="InterPro" id="IPR007737">
    <property type="entry name" value="Mga_HTH"/>
</dbReference>
<reference evidence="2" key="1">
    <citation type="submission" date="2020-12" db="EMBL/GenBank/DDBJ databases">
        <title>Vagococcus allomyrinae sp. nov. and Enterococcus lavae sp. nov., isolated from the larvae of Allomyrina dichotoma.</title>
        <authorList>
            <person name="Lee S.D."/>
        </authorList>
    </citation>
    <scope>NUCLEOTIDE SEQUENCE</scope>
    <source>
        <strain evidence="2">BWB3-3</strain>
    </source>
</reference>
<dbReference type="InterPro" id="IPR036388">
    <property type="entry name" value="WH-like_DNA-bd_sf"/>
</dbReference>
<dbReference type="Proteomes" id="UP000674938">
    <property type="component" value="Unassembled WGS sequence"/>
</dbReference>
<gene>
    <name evidence="2" type="ORF">I6N95_00200</name>
</gene>
<evidence type="ECO:0000259" key="1">
    <source>
        <dbReference type="Pfam" id="PF05043"/>
    </source>
</evidence>
<keyword evidence="3" id="KW-1185">Reference proteome</keyword>
<sequence length="509" mass="59833">MLLSFLKKNEITKLKLLSILFVNEKISGRELEELLQTPPTTTSRMITTLKEDLLTVFDNHIEINEKNQYFYLAKISDISRTEAANKLYYHYLVESLDYQIFKHVIFTNNIHILTLCSDINISQSYCYSKIKKINSYLKTFQLKIVSEAFNISIQGPETHIIFFIFLIHDMIHNMENQPWDNHEKKIALTKDNVTYEQVNRIPVTHLDTFSSFMETYEQRKTYLDTIQINRDDIQAIYQLVIAENDFFANNYDSATTNDDAVLYYNLFMRSIIPNIDSYEQRVAIGKNFVGLTNNVIVDNAVATVNKIVDTIFSEVISHEDEHYYEMIYLVSLYTSYIDILGIDFKSRVKQPIKEHILDFVQHQPAPLEIEITKLVTQSSQVYPNWKRKTQQDYIKIISKVLYSMVYSYQQPTYNIMIDTFCFLLGEYSIQKQIMSYFSTNHINFVEDYSQVDLLITDRSVSYGNQTPVFFLYDIHCTTSWENLLTTIVRQTHRKNLNELSDSAKLFNLT</sequence>
<accession>A0A940P6K5</accession>
<comment type="caution">
    <text evidence="2">The sequence shown here is derived from an EMBL/GenBank/DDBJ whole genome shotgun (WGS) entry which is preliminary data.</text>
</comment>
<dbReference type="EMBL" id="JAEEGA010000001">
    <property type="protein sequence ID" value="MBP1039414.1"/>
    <property type="molecule type" value="Genomic_DNA"/>
</dbReference>
<name>A0A940P6K5_9ENTE</name>
<organism evidence="2 3">
    <name type="scientific">Vagococcus allomyrinae</name>
    <dbReference type="NCBI Taxonomy" id="2794353"/>
    <lineage>
        <taxon>Bacteria</taxon>
        <taxon>Bacillati</taxon>
        <taxon>Bacillota</taxon>
        <taxon>Bacilli</taxon>
        <taxon>Lactobacillales</taxon>
        <taxon>Enterococcaceae</taxon>
        <taxon>Vagococcus</taxon>
    </lineage>
</organism>
<evidence type="ECO:0000313" key="3">
    <source>
        <dbReference type="Proteomes" id="UP000674938"/>
    </source>
</evidence>
<dbReference type="Gene3D" id="1.10.10.10">
    <property type="entry name" value="Winged helix-like DNA-binding domain superfamily/Winged helix DNA-binding domain"/>
    <property type="match status" value="1"/>
</dbReference>
<dbReference type="RefSeq" id="WP_209524321.1">
    <property type="nucleotide sequence ID" value="NZ_JAEEGA010000001.1"/>
</dbReference>